<dbReference type="HOGENOM" id="CLU_1384080_0_0_1"/>
<dbReference type="EMBL" id="ANPB02000011">
    <property type="protein sequence ID" value="KAF4474332.1"/>
    <property type="molecule type" value="Genomic_DNA"/>
</dbReference>
<evidence type="ECO:0000313" key="3">
    <source>
        <dbReference type="Proteomes" id="UP000011096"/>
    </source>
</evidence>
<dbReference type="AlphaFoldDB" id="L2GFS0"/>
<sequence>MATSTVNNAGEDWVKIQQLIFKNSTYLDTLSSKGLLLFLIGIDLYDILDGREGEYHVLLTLAHNKERMTELFQNAVVDDDLRSSLKDSLMNGNNLDENKSVLKVDSAGTTIHLHLHGLLHPGAGEGIVHVSSNVFVEHVAGIQQTAFLSTNDLSKPAAELDFCYAVHKTSQDTGKENGKSTVDGLIFSLPEGTCPDINRTWISKA</sequence>
<dbReference type="EMBL" id="KB020485">
    <property type="protein sequence ID" value="ELA37250.1"/>
    <property type="molecule type" value="Genomic_DNA"/>
</dbReference>
<reference evidence="1" key="1">
    <citation type="submission" date="2012-08" db="EMBL/GenBank/DDBJ databases">
        <title>Genome analysis of Colletotrichum orbiculare and Colletotrichum fructicola.</title>
        <authorList>
            <person name="Gan P.H.P."/>
            <person name="Ikeda K."/>
            <person name="Irieda H."/>
            <person name="Narusaka M."/>
            <person name="O'Connell R.J."/>
            <person name="Narusaka Y."/>
            <person name="Takano Y."/>
            <person name="Kubo Y."/>
            <person name="Shirasu K."/>
        </authorList>
    </citation>
    <scope>NUCLEOTIDE SEQUENCE</scope>
    <source>
        <strain evidence="1">Nara gc5</strain>
    </source>
</reference>
<proteinExistence type="predicted"/>
<reference evidence="2 3" key="3">
    <citation type="submission" date="2020-04" db="EMBL/GenBank/DDBJ databases">
        <title>Genome sequencing and assembly of multiple isolates from the Colletotrichum gloeosporioides species complex.</title>
        <authorList>
            <person name="Gan P."/>
            <person name="Shirasu K."/>
        </authorList>
    </citation>
    <scope>NUCLEOTIDE SEQUENCE [LARGE SCALE GENOMIC DNA]</scope>
    <source>
        <strain evidence="2 3">Nara gc5</strain>
    </source>
</reference>
<dbReference type="InParanoid" id="L2GFS0"/>
<evidence type="ECO:0000313" key="1">
    <source>
        <dbReference type="EMBL" id="ELA37250.1"/>
    </source>
</evidence>
<evidence type="ECO:0000313" key="2">
    <source>
        <dbReference type="EMBL" id="KAF4474332.1"/>
    </source>
</evidence>
<reference evidence="2 3" key="2">
    <citation type="submission" date="2012-08" db="EMBL/GenBank/DDBJ databases">
        <authorList>
            <person name="Gan P.H.P."/>
            <person name="Ikeda K."/>
            <person name="Irieda H."/>
            <person name="Narusaka M."/>
            <person name="O'Connell R.J."/>
            <person name="Narusaka Y."/>
            <person name="Takano Y."/>
            <person name="Kubo Y."/>
            <person name="Shirasu K."/>
        </authorList>
    </citation>
    <scope>NUCLEOTIDE SEQUENCE [LARGE SCALE GENOMIC DNA]</scope>
    <source>
        <strain evidence="2 3">Nara gc5</strain>
    </source>
</reference>
<organism evidence="1">
    <name type="scientific">Colletotrichum fructicola (strain Nara gc5)</name>
    <name type="common">Anthracnose fungus</name>
    <name type="synonym">Colletotrichum gloeosporioides (strain Nara gc5)</name>
    <dbReference type="NCBI Taxonomy" id="1213859"/>
    <lineage>
        <taxon>Eukaryota</taxon>
        <taxon>Fungi</taxon>
        <taxon>Dikarya</taxon>
        <taxon>Ascomycota</taxon>
        <taxon>Pezizomycotina</taxon>
        <taxon>Sordariomycetes</taxon>
        <taxon>Hypocreomycetidae</taxon>
        <taxon>Glomerellales</taxon>
        <taxon>Glomerellaceae</taxon>
        <taxon>Colletotrichum</taxon>
        <taxon>Colletotrichum gloeosporioides species complex</taxon>
    </lineage>
</organism>
<dbReference type="Proteomes" id="UP000011096">
    <property type="component" value="Unassembled WGS sequence"/>
</dbReference>
<gene>
    <name evidence="1" type="ORF">CGGC5_3365</name>
    <name evidence="2" type="ORF">CGGC5_v016927</name>
</gene>
<name>L2GFS0_COLFN</name>
<keyword evidence="3" id="KW-1185">Reference proteome</keyword>
<accession>L2GFS0</accession>
<dbReference type="OrthoDB" id="4822287at2759"/>
<protein>
    <submittedName>
        <fullName evidence="1">Uncharacterized protein</fullName>
    </submittedName>
</protein>